<evidence type="ECO:0000256" key="1">
    <source>
        <dbReference type="SAM" id="MobiDB-lite"/>
    </source>
</evidence>
<feature type="compositionally biased region" description="Basic and acidic residues" evidence="1">
    <location>
        <begin position="184"/>
        <end position="193"/>
    </location>
</feature>
<proteinExistence type="predicted"/>
<dbReference type="EMBL" id="CFOH01000784">
    <property type="protein sequence ID" value="CFE69289.1"/>
    <property type="molecule type" value="Genomic_DNA"/>
</dbReference>
<feature type="region of interest" description="Disordered" evidence="1">
    <location>
        <begin position="184"/>
        <end position="203"/>
    </location>
</feature>
<dbReference type="EMBL" id="CNGE01000377">
    <property type="protein sequence ID" value="CKS61440.1"/>
    <property type="molecule type" value="Genomic_DNA"/>
</dbReference>
<organism evidence="2 4">
    <name type="scientific">Mycobacterium tuberculosis</name>
    <dbReference type="NCBI Taxonomy" id="1773"/>
    <lineage>
        <taxon>Bacteria</taxon>
        <taxon>Bacillati</taxon>
        <taxon>Actinomycetota</taxon>
        <taxon>Actinomycetes</taxon>
        <taxon>Mycobacteriales</taxon>
        <taxon>Mycobacteriaceae</taxon>
        <taxon>Mycobacterium</taxon>
        <taxon>Mycobacterium tuberculosis complex</taxon>
    </lineage>
</organism>
<dbReference type="AlphaFoldDB" id="A0A654TRJ9"/>
<accession>A0A654TRJ9</accession>
<dbReference type="Proteomes" id="UP000048948">
    <property type="component" value="Unassembled WGS sequence"/>
</dbReference>
<evidence type="ECO:0000313" key="4">
    <source>
        <dbReference type="Proteomes" id="UP000046947"/>
    </source>
</evidence>
<dbReference type="Proteomes" id="UP000046947">
    <property type="component" value="Unassembled WGS sequence"/>
</dbReference>
<evidence type="ECO:0000313" key="2">
    <source>
        <dbReference type="EMBL" id="CFE69289.1"/>
    </source>
</evidence>
<evidence type="ECO:0000313" key="3">
    <source>
        <dbReference type="EMBL" id="CKS61440.1"/>
    </source>
</evidence>
<protein>
    <submittedName>
        <fullName evidence="2">Uncharacterized protein</fullName>
    </submittedName>
</protein>
<reference evidence="4 5" key="1">
    <citation type="submission" date="2015-03" db="EMBL/GenBank/DDBJ databases">
        <authorList>
            <consortium name="Pathogen Informatics"/>
        </authorList>
    </citation>
    <scope>NUCLEOTIDE SEQUENCE [LARGE SCALE GENOMIC DNA]</scope>
    <source>
        <strain evidence="3 5">Bir 172</strain>
        <strain evidence="2 4">H09601792</strain>
    </source>
</reference>
<gene>
    <name evidence="2" type="ORF">ERS007688_03534</name>
    <name evidence="3" type="ORF">ERS027646_02172</name>
</gene>
<sequence length="311" mass="34284">MRVTHRHTQTGPQQHRHVVGHVAERHHLRVGNSKRPGNLVDTGGLADTERHDLHQPVIGRVGDIALETDMLSQFGGHVGTGSTGFTDQQFDRRRAEQVVDRHFGVVRIQPRMLVARRADELGGRRVVCALADPLDRQSRTRYDAGRNFGQRCQGVDGQGAHRHHPIGPGVVDDGAVGAHRHRREAEGIDDGSHPARRPAGGQDEVRAGVYRGMHRVASAFGDGFSVIEQGSVDVTRDERRHSRFQSWLACQCGPTWLRRDEVTPSYPRFCRRFANSAILSCLDSSTVGAPPPSRRGTQCSPLGCGYSSCTR</sequence>
<name>A0A654TRJ9_MYCTX</name>
<evidence type="ECO:0000313" key="5">
    <source>
        <dbReference type="Proteomes" id="UP000048948"/>
    </source>
</evidence>